<dbReference type="InterPro" id="IPR058624">
    <property type="entry name" value="MdtA-like_HH"/>
</dbReference>
<dbReference type="FunFam" id="2.40.420.20:FF:000001">
    <property type="entry name" value="Efflux RND transporter periplasmic adaptor subunit"/>
    <property type="match status" value="1"/>
</dbReference>
<organism evidence="8 9">
    <name type="scientific">Sterolibacterium denitrificans</name>
    <dbReference type="NCBI Taxonomy" id="157592"/>
    <lineage>
        <taxon>Bacteria</taxon>
        <taxon>Pseudomonadati</taxon>
        <taxon>Pseudomonadota</taxon>
        <taxon>Betaproteobacteria</taxon>
        <taxon>Nitrosomonadales</taxon>
        <taxon>Sterolibacteriaceae</taxon>
        <taxon>Sterolibacterium</taxon>
    </lineage>
</organism>
<feature type="domain" description="Multidrug resistance protein MdtA-like C-terminal permuted SH3" evidence="7">
    <location>
        <begin position="300"/>
        <end position="357"/>
    </location>
</feature>
<feature type="domain" description="Multidrug resistance protein MdtA-like beta-barrel" evidence="6">
    <location>
        <begin position="204"/>
        <end position="292"/>
    </location>
</feature>
<feature type="region of interest" description="Disordered" evidence="3">
    <location>
        <begin position="365"/>
        <end position="387"/>
    </location>
</feature>
<dbReference type="AlphaFoldDB" id="A0A7Z7HP18"/>
<dbReference type="SUPFAM" id="SSF111369">
    <property type="entry name" value="HlyD-like secretion proteins"/>
    <property type="match status" value="1"/>
</dbReference>
<name>A0A7Z7HP18_9PROT</name>
<protein>
    <submittedName>
        <fullName evidence="8">Cytoplasmic membrane lipoprotein</fullName>
    </submittedName>
</protein>
<accession>A0A7Z7HP18</accession>
<evidence type="ECO:0000256" key="1">
    <source>
        <dbReference type="ARBA" id="ARBA00004196"/>
    </source>
</evidence>
<dbReference type="InterPro" id="IPR058626">
    <property type="entry name" value="MdtA-like_b-barrel"/>
</dbReference>
<dbReference type="Pfam" id="PF25876">
    <property type="entry name" value="HH_MFP_RND"/>
    <property type="match status" value="1"/>
</dbReference>
<dbReference type="Gene3D" id="2.40.420.20">
    <property type="match status" value="1"/>
</dbReference>
<proteinExistence type="inferred from homology"/>
<dbReference type="GO" id="GO:0046677">
    <property type="term" value="P:response to antibiotic"/>
    <property type="evidence" value="ECO:0007669"/>
    <property type="project" value="TreeGrafter"/>
</dbReference>
<dbReference type="InterPro" id="IPR006143">
    <property type="entry name" value="RND_pump_MFP"/>
</dbReference>
<keyword evidence="8" id="KW-0449">Lipoprotein</keyword>
<comment type="subcellular location">
    <subcellularLocation>
        <location evidence="1">Cell envelope</location>
    </subcellularLocation>
</comment>
<dbReference type="Pfam" id="PF25944">
    <property type="entry name" value="Beta-barrel_RND"/>
    <property type="match status" value="1"/>
</dbReference>
<evidence type="ECO:0000256" key="2">
    <source>
        <dbReference type="ARBA" id="ARBA00009477"/>
    </source>
</evidence>
<evidence type="ECO:0000313" key="9">
    <source>
        <dbReference type="Proteomes" id="UP000242886"/>
    </source>
</evidence>
<dbReference type="GO" id="GO:0030313">
    <property type="term" value="C:cell envelope"/>
    <property type="evidence" value="ECO:0007669"/>
    <property type="project" value="UniProtKB-SubCell"/>
</dbReference>
<keyword evidence="9" id="KW-1185">Reference proteome</keyword>
<evidence type="ECO:0000259" key="6">
    <source>
        <dbReference type="Pfam" id="PF25944"/>
    </source>
</evidence>
<dbReference type="Proteomes" id="UP000242886">
    <property type="component" value="Chromosome SDENCHOL"/>
</dbReference>
<gene>
    <name evidence="8" type="primary">acrE</name>
    <name evidence="8" type="ORF">SDENCHOL_10393</name>
</gene>
<reference evidence="8" key="1">
    <citation type="submission" date="2017-03" db="EMBL/GenBank/DDBJ databases">
        <authorList>
            <consortium name="AG Boll"/>
        </authorList>
    </citation>
    <scope>NUCLEOTIDE SEQUENCE [LARGE SCALE GENOMIC DNA]</scope>
    <source>
        <strain evidence="8">Chol</strain>
    </source>
</reference>
<comment type="similarity">
    <text evidence="2">Belongs to the membrane fusion protein (MFP) (TC 8.A.1) family.</text>
</comment>
<dbReference type="Gene3D" id="1.10.287.470">
    <property type="entry name" value="Helix hairpin bin"/>
    <property type="match status" value="1"/>
</dbReference>
<dbReference type="Pfam" id="PF25917">
    <property type="entry name" value="BSH_RND"/>
    <property type="match status" value="1"/>
</dbReference>
<evidence type="ECO:0000259" key="5">
    <source>
        <dbReference type="Pfam" id="PF25917"/>
    </source>
</evidence>
<feature type="domain" description="Multidrug resistance protein MdtA-like alpha-helical hairpin" evidence="4">
    <location>
        <begin position="108"/>
        <end position="165"/>
    </location>
</feature>
<sequence length="387" mass="41024">MASLPSINKRELLASLLALAVAACGGEGPPGAGGPGAGPGAPPAPEVAVMMPASSTATLTQDLPGRLQAVRTAQVRARVEGIVEKRLFAEGSDVKQGQTLFQIDDRDYKSTALSAKVDVEVMKAALKRYEPLLPSKAVSQQEYDQAQVKLLQTQAALTRAQINLENTRVPAPIGGRIGRALVTEGALVGRGEPTHLATIEQIDPIYANFTQSNAELLRLRQAMQTGKLQRADQTRLELILEDGSVYPLPGKLEFSDLAVEPETGAVNLRALFPNPKHELLPGQYVRVRFNQGQMEGSLRVPQAAVMAGEQGQFVLIVNAENKVEPRPIETAGMSGPDWLVSGGLQGGEQVIVNGLQKVRPGATVKPVPWQAPAPAPAAAQRATPAAH</sequence>
<dbReference type="PANTHER" id="PTHR30158:SF3">
    <property type="entry name" value="MULTIDRUG EFFLUX PUMP SUBUNIT ACRA-RELATED"/>
    <property type="match status" value="1"/>
</dbReference>
<dbReference type="Gene3D" id="2.40.50.100">
    <property type="match status" value="1"/>
</dbReference>
<evidence type="ECO:0000256" key="3">
    <source>
        <dbReference type="SAM" id="MobiDB-lite"/>
    </source>
</evidence>
<dbReference type="Pfam" id="PF25967">
    <property type="entry name" value="RND-MFP_C"/>
    <property type="match status" value="1"/>
</dbReference>
<evidence type="ECO:0000313" key="8">
    <source>
        <dbReference type="EMBL" id="SMB21777.1"/>
    </source>
</evidence>
<evidence type="ECO:0000259" key="4">
    <source>
        <dbReference type="Pfam" id="PF25876"/>
    </source>
</evidence>
<dbReference type="NCBIfam" id="TIGR01730">
    <property type="entry name" value="RND_mfp"/>
    <property type="match status" value="1"/>
</dbReference>
<feature type="compositionally biased region" description="Low complexity" evidence="3">
    <location>
        <begin position="376"/>
        <end position="387"/>
    </location>
</feature>
<dbReference type="EMBL" id="LT837803">
    <property type="protein sequence ID" value="SMB21777.1"/>
    <property type="molecule type" value="Genomic_DNA"/>
</dbReference>
<dbReference type="RefSeq" id="WP_154715803.1">
    <property type="nucleotide sequence ID" value="NZ_LT837803.1"/>
</dbReference>
<dbReference type="GO" id="GO:0022857">
    <property type="term" value="F:transmembrane transporter activity"/>
    <property type="evidence" value="ECO:0007669"/>
    <property type="project" value="InterPro"/>
</dbReference>
<dbReference type="GO" id="GO:0005886">
    <property type="term" value="C:plasma membrane"/>
    <property type="evidence" value="ECO:0007669"/>
    <property type="project" value="TreeGrafter"/>
</dbReference>
<dbReference type="PANTHER" id="PTHR30158">
    <property type="entry name" value="ACRA/E-RELATED COMPONENT OF DRUG EFFLUX TRANSPORTER"/>
    <property type="match status" value="1"/>
</dbReference>
<dbReference type="InterPro" id="IPR058625">
    <property type="entry name" value="MdtA-like_BSH"/>
</dbReference>
<dbReference type="InterPro" id="IPR058627">
    <property type="entry name" value="MdtA-like_C"/>
</dbReference>
<feature type="domain" description="Multidrug resistance protein MdtA-like barrel-sandwich hybrid" evidence="5">
    <location>
        <begin position="71"/>
        <end position="199"/>
    </location>
</feature>
<dbReference type="Gene3D" id="2.40.30.170">
    <property type="match status" value="1"/>
</dbReference>
<evidence type="ECO:0000259" key="7">
    <source>
        <dbReference type="Pfam" id="PF25967"/>
    </source>
</evidence>